<dbReference type="InterPro" id="IPR024412">
    <property type="entry name" value="Lsr2_dim_dom"/>
</dbReference>
<comment type="caution">
    <text evidence="5">The sequence shown here is derived from an EMBL/GenBank/DDBJ whole genome shotgun (WGS) entry which is preliminary data.</text>
</comment>
<reference evidence="5 6" key="1">
    <citation type="submission" date="2020-07" db="EMBL/GenBank/DDBJ databases">
        <title>Sequencing the genomes of 1000 actinobacteria strains.</title>
        <authorList>
            <person name="Klenk H.-P."/>
        </authorList>
    </citation>
    <scope>NUCLEOTIDE SEQUENCE [LARGE SCALE GENOMIC DNA]</scope>
    <source>
        <strain evidence="5 6">DSM 45772</strain>
    </source>
</reference>
<dbReference type="Pfam" id="PF11774">
    <property type="entry name" value="Lsr2"/>
    <property type="match status" value="1"/>
</dbReference>
<name>A0A7Y9J6E0_9PSEU</name>
<dbReference type="InterPro" id="IPR055370">
    <property type="entry name" value="Lsr2_DNA-bd"/>
</dbReference>
<evidence type="ECO:0000256" key="2">
    <source>
        <dbReference type="SAM" id="MobiDB-lite"/>
    </source>
</evidence>
<dbReference type="GO" id="GO:0003677">
    <property type="term" value="F:DNA binding"/>
    <property type="evidence" value="ECO:0007669"/>
    <property type="project" value="UniProtKB-KW"/>
</dbReference>
<evidence type="ECO:0000259" key="4">
    <source>
        <dbReference type="Pfam" id="PF23359"/>
    </source>
</evidence>
<evidence type="ECO:0008006" key="7">
    <source>
        <dbReference type="Google" id="ProtNLM"/>
    </source>
</evidence>
<dbReference type="Gene3D" id="4.10.320.10">
    <property type="entry name" value="E3-binding domain"/>
    <property type="match status" value="2"/>
</dbReference>
<dbReference type="Gene3D" id="3.30.60.230">
    <property type="entry name" value="Lsr2, dimerization domain"/>
    <property type="match status" value="1"/>
</dbReference>
<keyword evidence="6" id="KW-1185">Reference proteome</keyword>
<dbReference type="RefSeq" id="WP_179794719.1">
    <property type="nucleotide sequence ID" value="NZ_BAABHP010000014.1"/>
</dbReference>
<feature type="compositionally biased region" description="Basic and acidic residues" evidence="2">
    <location>
        <begin position="162"/>
        <end position="171"/>
    </location>
</feature>
<feature type="compositionally biased region" description="Low complexity" evidence="2">
    <location>
        <begin position="150"/>
        <end position="159"/>
    </location>
</feature>
<feature type="region of interest" description="Disordered" evidence="2">
    <location>
        <begin position="119"/>
        <end position="171"/>
    </location>
</feature>
<dbReference type="InterPro" id="IPR042261">
    <property type="entry name" value="Lsr2-like_dimerization"/>
</dbReference>
<evidence type="ECO:0000313" key="6">
    <source>
        <dbReference type="Proteomes" id="UP000535890"/>
    </source>
</evidence>
<sequence>MATRTTVTLVDDIDGGTAEETVGFGLDGAAYEIDLSAANAGELRAALERYVAAARRTGGRRSAGADTAPAASSAPASPSSSSSSRERSQEIRAWANENGAGLSSRGRIPGSVVAAFEAGDPSLLTRADESAPEPAPEPVSAPEPTPAPDVVPEAAPAAGDGEETRGRDGLTVAERERIRAWAIDEGIEVKARGQLKKDLISNYQAWAARQG</sequence>
<dbReference type="InterPro" id="IPR036625">
    <property type="entry name" value="E3-bd_dom_sf"/>
</dbReference>
<feature type="domain" description="Lsr2 DNA-binding" evidence="4">
    <location>
        <begin position="84"/>
        <end position="118"/>
    </location>
</feature>
<evidence type="ECO:0000313" key="5">
    <source>
        <dbReference type="EMBL" id="NYD37135.1"/>
    </source>
</evidence>
<organism evidence="5 6">
    <name type="scientific">Actinomycetospora corticicola</name>
    <dbReference type="NCBI Taxonomy" id="663602"/>
    <lineage>
        <taxon>Bacteria</taxon>
        <taxon>Bacillati</taxon>
        <taxon>Actinomycetota</taxon>
        <taxon>Actinomycetes</taxon>
        <taxon>Pseudonocardiales</taxon>
        <taxon>Pseudonocardiaceae</taxon>
        <taxon>Actinomycetospora</taxon>
    </lineage>
</organism>
<keyword evidence="1" id="KW-0238">DNA-binding</keyword>
<evidence type="ECO:0000256" key="1">
    <source>
        <dbReference type="ARBA" id="ARBA00023125"/>
    </source>
</evidence>
<feature type="domain" description="Lsr2 DNA-binding" evidence="4">
    <location>
        <begin position="176"/>
        <end position="205"/>
    </location>
</feature>
<gene>
    <name evidence="5" type="ORF">BJ983_003237</name>
</gene>
<proteinExistence type="predicted"/>
<dbReference type="AlphaFoldDB" id="A0A7Y9J6E0"/>
<evidence type="ECO:0000259" key="3">
    <source>
        <dbReference type="Pfam" id="PF11774"/>
    </source>
</evidence>
<feature type="compositionally biased region" description="Pro residues" evidence="2">
    <location>
        <begin position="133"/>
        <end position="149"/>
    </location>
</feature>
<feature type="region of interest" description="Disordered" evidence="2">
    <location>
        <begin position="55"/>
        <end position="107"/>
    </location>
</feature>
<dbReference type="GO" id="GO:0016746">
    <property type="term" value="F:acyltransferase activity"/>
    <property type="evidence" value="ECO:0007669"/>
    <property type="project" value="InterPro"/>
</dbReference>
<feature type="compositionally biased region" description="Low complexity" evidence="2">
    <location>
        <begin position="55"/>
        <end position="83"/>
    </location>
</feature>
<dbReference type="Proteomes" id="UP000535890">
    <property type="component" value="Unassembled WGS sequence"/>
</dbReference>
<protein>
    <recommendedName>
        <fullName evidence="7">Lsr2 protein</fullName>
    </recommendedName>
</protein>
<dbReference type="EMBL" id="JACCBN010000001">
    <property type="protein sequence ID" value="NYD37135.1"/>
    <property type="molecule type" value="Genomic_DNA"/>
</dbReference>
<dbReference type="Pfam" id="PF23359">
    <property type="entry name" value="Lsr2_DNA-bd"/>
    <property type="match status" value="2"/>
</dbReference>
<accession>A0A7Y9J6E0</accession>
<feature type="domain" description="Lsr2 dimerization" evidence="3">
    <location>
        <begin position="1"/>
        <end position="58"/>
    </location>
</feature>